<dbReference type="AlphaFoldDB" id="A0AAW4Y3D3"/>
<dbReference type="InterPro" id="IPR001907">
    <property type="entry name" value="ClpP"/>
</dbReference>
<dbReference type="Pfam" id="PF00574">
    <property type="entry name" value="CLP_protease"/>
    <property type="match status" value="1"/>
</dbReference>
<dbReference type="Gene3D" id="3.90.226.10">
    <property type="entry name" value="2-enoyl-CoA Hydratase, Chain A, domain 1"/>
    <property type="match status" value="1"/>
</dbReference>
<proteinExistence type="inferred from homology"/>
<dbReference type="Proteomes" id="UP001199260">
    <property type="component" value="Unassembled WGS sequence"/>
</dbReference>
<keyword evidence="3 7" id="KW-0645">Protease</keyword>
<keyword evidence="8" id="KW-1185">Reference proteome</keyword>
<organism evidence="7 8">
    <name type="scientific">Comamonas koreensis</name>
    <dbReference type="NCBI Taxonomy" id="160825"/>
    <lineage>
        <taxon>Bacteria</taxon>
        <taxon>Pseudomonadati</taxon>
        <taxon>Pseudomonadota</taxon>
        <taxon>Betaproteobacteria</taxon>
        <taxon>Burkholderiales</taxon>
        <taxon>Comamonadaceae</taxon>
        <taxon>Comamonas</taxon>
    </lineage>
</organism>
<evidence type="ECO:0000256" key="1">
    <source>
        <dbReference type="ARBA" id="ARBA00007039"/>
    </source>
</evidence>
<dbReference type="EMBL" id="JAJNCT010000044">
    <property type="protein sequence ID" value="MCD2168060.1"/>
    <property type="molecule type" value="Genomic_DNA"/>
</dbReference>
<evidence type="ECO:0000256" key="5">
    <source>
        <dbReference type="ARBA" id="ARBA00022825"/>
    </source>
</evidence>
<dbReference type="GO" id="GO:0004176">
    <property type="term" value="F:ATP-dependent peptidase activity"/>
    <property type="evidence" value="ECO:0007669"/>
    <property type="project" value="InterPro"/>
</dbReference>
<dbReference type="GO" id="GO:0006515">
    <property type="term" value="P:protein quality control for misfolded or incompletely synthesized proteins"/>
    <property type="evidence" value="ECO:0007669"/>
    <property type="project" value="TreeGrafter"/>
</dbReference>
<dbReference type="GO" id="GO:0009368">
    <property type="term" value="C:endopeptidase Clp complex"/>
    <property type="evidence" value="ECO:0007669"/>
    <property type="project" value="TreeGrafter"/>
</dbReference>
<dbReference type="GO" id="GO:0004252">
    <property type="term" value="F:serine-type endopeptidase activity"/>
    <property type="evidence" value="ECO:0007669"/>
    <property type="project" value="InterPro"/>
</dbReference>
<dbReference type="RefSeq" id="WP_230781168.1">
    <property type="nucleotide sequence ID" value="NZ_JAJNCT010000044.1"/>
</dbReference>
<dbReference type="PANTHER" id="PTHR10381">
    <property type="entry name" value="ATP-DEPENDENT CLP PROTEASE PROTEOLYTIC SUBUNIT"/>
    <property type="match status" value="1"/>
</dbReference>
<evidence type="ECO:0000256" key="2">
    <source>
        <dbReference type="ARBA" id="ARBA00022490"/>
    </source>
</evidence>
<comment type="caution">
    <text evidence="7">The sequence shown here is derived from an EMBL/GenBank/DDBJ whole genome shotgun (WGS) entry which is preliminary data.</text>
</comment>
<name>A0AAW4Y3D3_9BURK</name>
<evidence type="ECO:0000313" key="8">
    <source>
        <dbReference type="Proteomes" id="UP001199260"/>
    </source>
</evidence>
<dbReference type="InterPro" id="IPR029045">
    <property type="entry name" value="ClpP/crotonase-like_dom_sf"/>
</dbReference>
<accession>A0AAW4Y3D3</accession>
<keyword evidence="2" id="KW-0963">Cytoplasm</keyword>
<dbReference type="PANTHER" id="PTHR10381:SF70">
    <property type="entry name" value="ATP-DEPENDENT CLP PROTEASE PROTEOLYTIC SUBUNIT"/>
    <property type="match status" value="1"/>
</dbReference>
<dbReference type="SUPFAM" id="SSF52096">
    <property type="entry name" value="ClpP/crotonase"/>
    <property type="match status" value="1"/>
</dbReference>
<evidence type="ECO:0000256" key="4">
    <source>
        <dbReference type="ARBA" id="ARBA00022801"/>
    </source>
</evidence>
<gene>
    <name evidence="7" type="ORF">LPW39_23340</name>
</gene>
<evidence type="ECO:0000256" key="6">
    <source>
        <dbReference type="RuleBase" id="RU003567"/>
    </source>
</evidence>
<dbReference type="NCBIfam" id="NF045542">
    <property type="entry name" value="Clp_rel_HeadMat"/>
    <property type="match status" value="1"/>
</dbReference>
<dbReference type="PRINTS" id="PR00127">
    <property type="entry name" value="CLPPROTEASEP"/>
</dbReference>
<comment type="similarity">
    <text evidence="1 6">Belongs to the peptidase S14 family.</text>
</comment>
<keyword evidence="4" id="KW-0378">Hydrolase</keyword>
<protein>
    <recommendedName>
        <fullName evidence="6">ATP-dependent Clp protease proteolytic subunit</fullName>
    </recommendedName>
</protein>
<dbReference type="InterPro" id="IPR023562">
    <property type="entry name" value="ClpP/TepA"/>
</dbReference>
<dbReference type="GO" id="GO:0051117">
    <property type="term" value="F:ATPase binding"/>
    <property type="evidence" value="ECO:0007669"/>
    <property type="project" value="TreeGrafter"/>
</dbReference>
<evidence type="ECO:0000313" key="7">
    <source>
        <dbReference type="EMBL" id="MCD2168060.1"/>
    </source>
</evidence>
<evidence type="ECO:0000256" key="3">
    <source>
        <dbReference type="ARBA" id="ARBA00022670"/>
    </source>
</evidence>
<sequence>MNKKNLPALRADHLNAKARFEVPESIMARWNRGLQAKGADDAASISIFEVIGEDWDGSGFTEAKCAGILRSLGGKDVTVYINSPGGSLFHGIAIYNMFREYEGRVTIRVLGMAASAASVLAMGGDEVQIAKSAFFMIHKCWCLAVGNADDLRNIAAQNDEFDAVMVDMYAARTGLDTEKLQAMLAAETWISGTSAVDQGFADDFTPADQIEEGRGAKASAVQRLDMTLAKAGMSRTERRSLIQEIKGTPGATQDGTPSAAVSAADAAHLLALTAQFGAAARA</sequence>
<dbReference type="CDD" id="cd07016">
    <property type="entry name" value="S14_ClpP_1"/>
    <property type="match status" value="1"/>
</dbReference>
<reference evidence="7 8" key="1">
    <citation type="submission" date="2021-11" db="EMBL/GenBank/DDBJ databases">
        <title>Genome sequence.</title>
        <authorList>
            <person name="Sun Q."/>
        </authorList>
    </citation>
    <scope>NUCLEOTIDE SEQUENCE [LARGE SCALE GENOMIC DNA]</scope>
    <source>
        <strain evidence="7 8">KCTC 12005</strain>
    </source>
</reference>
<keyword evidence="5" id="KW-0720">Serine protease</keyword>